<sequence length="251" mass="28067">MGNGLDQGYGVLKCKLSNENTIYKLGVKNNHVQVLVEVEGDINKKYRVAINIRSSAKAEHLPEDTANQVLYYVGEDFKAEETARWLTLESGFTKITGHNRSLALDYIRGNLVIPSKMVALPNTNRNEPEDSDPRNNLYDKITSYLKEAQQQDATLYVFGEPWGPEEDKPDKYFGFSPGQGVHNIHMNQGNAGGYARENGTWQDGGVLIHFENEHRWVAIFLAFQSQSWCTNDQGDATKPVSECGHTSIGGK</sequence>
<gene>
    <name evidence="1" type="ORF">J2Z70_004839</name>
</gene>
<accession>A0ABS4NX79</accession>
<comment type="caution">
    <text evidence="1">The sequence shown here is derived from an EMBL/GenBank/DDBJ whole genome shotgun (WGS) entry which is preliminary data.</text>
</comment>
<reference evidence="1 2" key="1">
    <citation type="submission" date="2021-03" db="EMBL/GenBank/DDBJ databases">
        <title>Genomic Encyclopedia of Type Strains, Phase IV (KMG-IV): sequencing the most valuable type-strain genomes for metagenomic binning, comparative biology and taxonomic classification.</title>
        <authorList>
            <person name="Goeker M."/>
        </authorList>
    </citation>
    <scope>NUCLEOTIDE SEQUENCE [LARGE SCALE GENOMIC DNA]</scope>
    <source>
        <strain evidence="1 2">DSM 101953</strain>
    </source>
</reference>
<dbReference type="Proteomes" id="UP000773462">
    <property type="component" value="Unassembled WGS sequence"/>
</dbReference>
<evidence type="ECO:0000313" key="2">
    <source>
        <dbReference type="Proteomes" id="UP000773462"/>
    </source>
</evidence>
<dbReference type="EMBL" id="JAGGLV010000019">
    <property type="protein sequence ID" value="MBP2114656.1"/>
    <property type="molecule type" value="Genomic_DNA"/>
</dbReference>
<name>A0ABS4NX79_9BACL</name>
<proteinExistence type="predicted"/>
<dbReference type="Pfam" id="PF10042">
    <property type="entry name" value="DUF2278"/>
    <property type="match status" value="1"/>
</dbReference>
<dbReference type="RefSeq" id="WP_209877309.1">
    <property type="nucleotide sequence ID" value="NZ_JAGGLV010000019.1"/>
</dbReference>
<evidence type="ECO:0000313" key="1">
    <source>
        <dbReference type="EMBL" id="MBP2114656.1"/>
    </source>
</evidence>
<organism evidence="1 2">
    <name type="scientific">Paenibacillus silagei</name>
    <dbReference type="NCBI Taxonomy" id="1670801"/>
    <lineage>
        <taxon>Bacteria</taxon>
        <taxon>Bacillati</taxon>
        <taxon>Bacillota</taxon>
        <taxon>Bacilli</taxon>
        <taxon>Bacillales</taxon>
        <taxon>Paenibacillaceae</taxon>
        <taxon>Paenibacillus</taxon>
    </lineage>
</organism>
<dbReference type="InterPro" id="IPR019268">
    <property type="entry name" value="DUF2278"/>
</dbReference>
<keyword evidence="2" id="KW-1185">Reference proteome</keyword>
<protein>
    <submittedName>
        <fullName evidence="1">Uncharacterized protein YukJ</fullName>
    </submittedName>
</protein>